<comment type="caution">
    <text evidence="1">The sequence shown here is derived from an EMBL/GenBank/DDBJ whole genome shotgun (WGS) entry which is preliminary data.</text>
</comment>
<evidence type="ECO:0000313" key="1">
    <source>
        <dbReference type="EMBL" id="CAH2402747.1"/>
    </source>
</evidence>
<dbReference type="EMBL" id="CAKXZT010000130">
    <property type="protein sequence ID" value="CAH2402747.1"/>
    <property type="molecule type" value="Genomic_DNA"/>
</dbReference>
<name>A0ABM9E107_9HYPH</name>
<proteinExistence type="predicted"/>
<organism evidence="1 2">
    <name type="scientific">Mesorhizobium escarrei</name>
    <dbReference type="NCBI Taxonomy" id="666018"/>
    <lineage>
        <taxon>Bacteria</taxon>
        <taxon>Pseudomonadati</taxon>
        <taxon>Pseudomonadota</taxon>
        <taxon>Alphaproteobacteria</taxon>
        <taxon>Hyphomicrobiales</taxon>
        <taxon>Phyllobacteriaceae</taxon>
        <taxon>Mesorhizobium</taxon>
    </lineage>
</organism>
<dbReference type="Proteomes" id="UP001153050">
    <property type="component" value="Unassembled WGS sequence"/>
</dbReference>
<accession>A0ABM9E107</accession>
<protein>
    <submittedName>
        <fullName evidence="1">Uncharacterized protein</fullName>
    </submittedName>
</protein>
<sequence>MVAISYPDGFTAIAGVPSTTTDGHDGARFRDLSGSVEFYVYSPQAGGIAADTVSDPAKETPAAVADRKGATGTVRRITYVAKDGSYQRSVEETRSADGL</sequence>
<dbReference type="RefSeq" id="WP_254019300.1">
    <property type="nucleotide sequence ID" value="NZ_CAKXZT010000130.1"/>
</dbReference>
<keyword evidence="2" id="KW-1185">Reference proteome</keyword>
<gene>
    <name evidence="1" type="ORF">MES5069_350033</name>
</gene>
<evidence type="ECO:0000313" key="2">
    <source>
        <dbReference type="Proteomes" id="UP001153050"/>
    </source>
</evidence>
<reference evidence="1 2" key="1">
    <citation type="submission" date="2022-03" db="EMBL/GenBank/DDBJ databases">
        <authorList>
            <person name="Brunel B."/>
        </authorList>
    </citation>
    <scope>NUCLEOTIDE SEQUENCE [LARGE SCALE GENOMIC DNA]</scope>
    <source>
        <strain evidence="1">STM5069sample</strain>
    </source>
</reference>